<proteinExistence type="predicted"/>
<organism evidence="1 2">
    <name type="scientific">Prorocentrum cordatum</name>
    <dbReference type="NCBI Taxonomy" id="2364126"/>
    <lineage>
        <taxon>Eukaryota</taxon>
        <taxon>Sar</taxon>
        <taxon>Alveolata</taxon>
        <taxon>Dinophyceae</taxon>
        <taxon>Prorocentrales</taxon>
        <taxon>Prorocentraceae</taxon>
        <taxon>Prorocentrum</taxon>
    </lineage>
</organism>
<dbReference type="EMBL" id="CAUYUJ010022241">
    <property type="protein sequence ID" value="CAK0909688.1"/>
    <property type="molecule type" value="Genomic_DNA"/>
</dbReference>
<gene>
    <name evidence="1" type="ORF">PCOR1329_LOCUS84043</name>
</gene>
<evidence type="ECO:0000313" key="2">
    <source>
        <dbReference type="Proteomes" id="UP001189429"/>
    </source>
</evidence>
<feature type="non-terminal residue" evidence="1">
    <location>
        <position position="1"/>
    </location>
</feature>
<dbReference type="Proteomes" id="UP001189429">
    <property type="component" value="Unassembled WGS sequence"/>
</dbReference>
<accession>A0ABN9YC24</accession>
<name>A0ABN9YC24_9DINO</name>
<reference evidence="1" key="1">
    <citation type="submission" date="2023-10" db="EMBL/GenBank/DDBJ databases">
        <authorList>
            <person name="Chen Y."/>
            <person name="Shah S."/>
            <person name="Dougan E. K."/>
            <person name="Thang M."/>
            <person name="Chan C."/>
        </authorList>
    </citation>
    <scope>NUCLEOTIDE SEQUENCE [LARGE SCALE GENOMIC DNA]</scope>
</reference>
<sequence>FDDKRAGVEVPVLKGRMPASAMGWHWVGAERLFADRFTKLAARQLLADRLRTRTVSLTFDQNFQ</sequence>
<feature type="non-terminal residue" evidence="1">
    <location>
        <position position="64"/>
    </location>
</feature>
<evidence type="ECO:0000313" key="1">
    <source>
        <dbReference type="EMBL" id="CAK0909688.1"/>
    </source>
</evidence>
<keyword evidence="2" id="KW-1185">Reference proteome</keyword>
<protein>
    <submittedName>
        <fullName evidence="1">Uncharacterized protein</fullName>
    </submittedName>
</protein>
<comment type="caution">
    <text evidence="1">The sequence shown here is derived from an EMBL/GenBank/DDBJ whole genome shotgun (WGS) entry which is preliminary data.</text>
</comment>